<feature type="domain" description="Response regulatory" evidence="5">
    <location>
        <begin position="3"/>
        <end position="119"/>
    </location>
</feature>
<dbReference type="PROSITE" id="PS50043">
    <property type="entry name" value="HTH_LUXR_2"/>
    <property type="match status" value="1"/>
</dbReference>
<dbReference type="PROSITE" id="PS50110">
    <property type="entry name" value="RESPONSE_REGULATORY"/>
    <property type="match status" value="1"/>
</dbReference>
<organism evidence="6 7">
    <name type="scientific">Sphingomonas hankookensis</name>
    <dbReference type="NCBI Taxonomy" id="563996"/>
    <lineage>
        <taxon>Bacteria</taxon>
        <taxon>Pseudomonadati</taxon>
        <taxon>Pseudomonadota</taxon>
        <taxon>Alphaproteobacteria</taxon>
        <taxon>Sphingomonadales</taxon>
        <taxon>Sphingomonadaceae</taxon>
        <taxon>Sphingomonas</taxon>
    </lineage>
</organism>
<dbReference type="InterPro" id="IPR011006">
    <property type="entry name" value="CheY-like_superfamily"/>
</dbReference>
<dbReference type="Gene3D" id="3.40.50.2300">
    <property type="match status" value="1"/>
</dbReference>
<evidence type="ECO:0000259" key="4">
    <source>
        <dbReference type="PROSITE" id="PS50043"/>
    </source>
</evidence>
<protein>
    <submittedName>
        <fullName evidence="6">LuxR family transcriptional regulator</fullName>
    </submittedName>
</protein>
<evidence type="ECO:0000259" key="5">
    <source>
        <dbReference type="PROSITE" id="PS50110"/>
    </source>
</evidence>
<dbReference type="SMART" id="SM00421">
    <property type="entry name" value="HTH_LUXR"/>
    <property type="match status" value="1"/>
</dbReference>
<dbReference type="CDD" id="cd06170">
    <property type="entry name" value="LuxR_C_like"/>
    <property type="match status" value="1"/>
</dbReference>
<dbReference type="SUPFAM" id="SSF46894">
    <property type="entry name" value="C-terminal effector domain of the bipartite response regulators"/>
    <property type="match status" value="1"/>
</dbReference>
<dbReference type="RefSeq" id="WP_066689474.1">
    <property type="nucleotide sequence ID" value="NZ_LQQO01000008.1"/>
</dbReference>
<dbReference type="InterPro" id="IPR051015">
    <property type="entry name" value="EvgA-like"/>
</dbReference>
<keyword evidence="2" id="KW-0238">DNA-binding</keyword>
<name>A0ABR5YDQ2_9SPHN</name>
<accession>A0ABR5YDQ2</accession>
<keyword evidence="1 3" id="KW-0597">Phosphoprotein</keyword>
<evidence type="ECO:0000313" key="6">
    <source>
        <dbReference type="EMBL" id="KZE16308.1"/>
    </source>
</evidence>
<keyword evidence="7" id="KW-1185">Reference proteome</keyword>
<dbReference type="Proteomes" id="UP000076609">
    <property type="component" value="Unassembled WGS sequence"/>
</dbReference>
<comment type="caution">
    <text evidence="6">The sequence shown here is derived from an EMBL/GenBank/DDBJ whole genome shotgun (WGS) entry which is preliminary data.</text>
</comment>
<feature type="modified residue" description="4-aspartylphosphate" evidence="3">
    <location>
        <position position="54"/>
    </location>
</feature>
<dbReference type="InterPro" id="IPR058245">
    <property type="entry name" value="NreC/VraR/RcsB-like_REC"/>
</dbReference>
<dbReference type="Pfam" id="PF00072">
    <property type="entry name" value="Response_reg"/>
    <property type="match status" value="1"/>
</dbReference>
<sequence>MPHILVADDHPMCATALGMAARAVDPGITKDCVTTLAEAEEQVRRTDYDLILLDLMLPDVQGFAGLAVLRAIRPAATIAIVSGREEPAVVAQAQALGAKGFIPKSSSIDQMVGAIRALLDGQSWLPEGIAETSLSDHRVDLAERVGTLSIAQLRVLRAIVNGHQNKQIAYDLQLAEPTVKSHLSAIFRKLGVSNRTQAVLALQAFDAEN</sequence>
<evidence type="ECO:0000256" key="2">
    <source>
        <dbReference type="ARBA" id="ARBA00023125"/>
    </source>
</evidence>
<dbReference type="InterPro" id="IPR001789">
    <property type="entry name" value="Sig_transdc_resp-reg_receiver"/>
</dbReference>
<evidence type="ECO:0000256" key="3">
    <source>
        <dbReference type="PROSITE-ProRule" id="PRU00169"/>
    </source>
</evidence>
<evidence type="ECO:0000256" key="1">
    <source>
        <dbReference type="ARBA" id="ARBA00022553"/>
    </source>
</evidence>
<proteinExistence type="predicted"/>
<dbReference type="PANTHER" id="PTHR45566">
    <property type="entry name" value="HTH-TYPE TRANSCRIPTIONAL REGULATOR YHJB-RELATED"/>
    <property type="match status" value="1"/>
</dbReference>
<dbReference type="SMART" id="SM00448">
    <property type="entry name" value="REC"/>
    <property type="match status" value="1"/>
</dbReference>
<dbReference type="PANTHER" id="PTHR45566:SF1">
    <property type="entry name" value="HTH-TYPE TRANSCRIPTIONAL REGULATOR YHJB-RELATED"/>
    <property type="match status" value="1"/>
</dbReference>
<dbReference type="EMBL" id="LQQO01000008">
    <property type="protein sequence ID" value="KZE16308.1"/>
    <property type="molecule type" value="Genomic_DNA"/>
</dbReference>
<dbReference type="PRINTS" id="PR00038">
    <property type="entry name" value="HTHLUXR"/>
</dbReference>
<dbReference type="CDD" id="cd17535">
    <property type="entry name" value="REC_NarL-like"/>
    <property type="match status" value="1"/>
</dbReference>
<dbReference type="SUPFAM" id="SSF52172">
    <property type="entry name" value="CheY-like"/>
    <property type="match status" value="1"/>
</dbReference>
<feature type="domain" description="HTH luxR-type" evidence="4">
    <location>
        <begin position="141"/>
        <end position="206"/>
    </location>
</feature>
<gene>
    <name evidence="6" type="ORF">AVT10_12490</name>
</gene>
<dbReference type="PROSITE" id="PS00622">
    <property type="entry name" value="HTH_LUXR_1"/>
    <property type="match status" value="1"/>
</dbReference>
<dbReference type="InterPro" id="IPR016032">
    <property type="entry name" value="Sig_transdc_resp-reg_C-effctor"/>
</dbReference>
<dbReference type="Pfam" id="PF00196">
    <property type="entry name" value="GerE"/>
    <property type="match status" value="1"/>
</dbReference>
<evidence type="ECO:0000313" key="7">
    <source>
        <dbReference type="Proteomes" id="UP000076609"/>
    </source>
</evidence>
<dbReference type="InterPro" id="IPR000792">
    <property type="entry name" value="Tscrpt_reg_LuxR_C"/>
</dbReference>
<reference evidence="7" key="1">
    <citation type="submission" date="2016-01" db="EMBL/GenBank/DDBJ databases">
        <title>Draft genome of Chromobacterium sp. F49.</title>
        <authorList>
            <person name="Hong K.W."/>
        </authorList>
    </citation>
    <scope>NUCLEOTIDE SEQUENCE [LARGE SCALE GENOMIC DNA]</scope>
    <source>
        <strain evidence="7">CN3</strain>
    </source>
</reference>